<evidence type="ECO:0008006" key="3">
    <source>
        <dbReference type="Google" id="ProtNLM"/>
    </source>
</evidence>
<dbReference type="Pfam" id="PF16215">
    <property type="entry name" value="DUF4876"/>
    <property type="match status" value="1"/>
</dbReference>
<accession>A0A1J7BY37</accession>
<dbReference type="AlphaFoldDB" id="A0A1J7BY37"/>
<dbReference type="EMBL" id="MLFK01000002">
    <property type="protein sequence ID" value="OIV43558.1"/>
    <property type="molecule type" value="Genomic_DNA"/>
</dbReference>
<dbReference type="RefSeq" id="WP_071635520.1">
    <property type="nucleotide sequence ID" value="NZ_MLFK01000002.1"/>
</dbReference>
<dbReference type="InterPro" id="IPR013783">
    <property type="entry name" value="Ig-like_fold"/>
</dbReference>
<dbReference type="InterPro" id="IPR032627">
    <property type="entry name" value="DUF4876"/>
</dbReference>
<proteinExistence type="predicted"/>
<gene>
    <name evidence="1" type="ORF">BKM63_04980</name>
</gene>
<dbReference type="OrthoDB" id="1409865at2"/>
<keyword evidence="2" id="KW-1185">Reference proteome</keyword>
<reference evidence="1 2" key="1">
    <citation type="submission" date="2016-10" db="EMBL/GenBank/DDBJ databases">
        <title>Draft Genome Sequence of Rhizobacteria Flavobacterium johnsoniae CI04.</title>
        <authorList>
            <person name="Bravo J.I."/>
            <person name="Lozano G.L."/>
            <person name="Handelsman J."/>
        </authorList>
    </citation>
    <scope>NUCLEOTIDE SEQUENCE [LARGE SCALE GENOMIC DNA]</scope>
    <source>
        <strain evidence="1 2">CI04</strain>
    </source>
</reference>
<dbReference type="Proteomes" id="UP000182826">
    <property type="component" value="Unassembled WGS sequence"/>
</dbReference>
<sequence length="436" mass="47330">MKKTLSIFIILFGLIIQSCSNDDNENEALKPVDFSVSLKYDAAFNSQVVKKASVTIVNTETANKYTVESDEKGVALFKQILPGSYSITATKVIPAAEFTETFGYTPTEAEINFNGAASSVIVNAATATVDIEMKTSKVGDFVIKQIYYGGSDTKKGAVFRDQFIEIYNNSNTVQYADGLYMAQLTGSTTTTVAAYTLANGQFDWSKSEGMTIGNTANTDYVYGINIIKIPGNGTQYPVQPGKSIVIAQNAINHKANYVDNNGKAVSIVSPELTVDLSTADFESFLGTYSGDVYQYDIQNPAVPDVDIAYWGNSNNDMILDSNGRQAYVIFKMDDSKFTALKKYKNPKGDKNLFLQIPNSVLIDGVDTTKDLGSGLVPKKLASQIDGGNTYLPSGAYSSKSVMRKTKTTIAGRIVLQDTNNSTNDFVEVTVNPRGFN</sequence>
<organism evidence="1 2">
    <name type="scientific">Flavobacterium johnsoniae</name>
    <name type="common">Cytophaga johnsonae</name>
    <dbReference type="NCBI Taxonomy" id="986"/>
    <lineage>
        <taxon>Bacteria</taxon>
        <taxon>Pseudomonadati</taxon>
        <taxon>Bacteroidota</taxon>
        <taxon>Flavobacteriia</taxon>
        <taxon>Flavobacteriales</taxon>
        <taxon>Flavobacteriaceae</taxon>
        <taxon>Flavobacterium</taxon>
    </lineage>
</organism>
<protein>
    <recommendedName>
        <fullName evidence="3">DUF4876 domain-containing protein</fullName>
    </recommendedName>
</protein>
<dbReference type="SUPFAM" id="SSF49478">
    <property type="entry name" value="Cna protein B-type domain"/>
    <property type="match status" value="1"/>
</dbReference>
<dbReference type="PROSITE" id="PS51257">
    <property type="entry name" value="PROKAR_LIPOPROTEIN"/>
    <property type="match status" value="1"/>
</dbReference>
<comment type="caution">
    <text evidence="1">The sequence shown here is derived from an EMBL/GenBank/DDBJ whole genome shotgun (WGS) entry which is preliminary data.</text>
</comment>
<name>A0A1J7BY37_FLAJO</name>
<evidence type="ECO:0000313" key="2">
    <source>
        <dbReference type="Proteomes" id="UP000182826"/>
    </source>
</evidence>
<evidence type="ECO:0000313" key="1">
    <source>
        <dbReference type="EMBL" id="OIV43558.1"/>
    </source>
</evidence>
<dbReference type="Gene3D" id="2.60.40.10">
    <property type="entry name" value="Immunoglobulins"/>
    <property type="match status" value="1"/>
</dbReference>